<keyword evidence="2" id="KW-0560">Oxidoreductase</keyword>
<gene>
    <name evidence="4" type="ORF">PMAYCL1PPCAC_14847</name>
</gene>
<dbReference type="AlphaFoldDB" id="A0AAN5HX94"/>
<dbReference type="EMBL" id="BTRK01000004">
    <property type="protein sequence ID" value="GMR44652.1"/>
    <property type="molecule type" value="Genomic_DNA"/>
</dbReference>
<feature type="non-terminal residue" evidence="4">
    <location>
        <position position="271"/>
    </location>
</feature>
<accession>A0AAN5HX94</accession>
<evidence type="ECO:0000256" key="2">
    <source>
        <dbReference type="ARBA" id="ARBA00023002"/>
    </source>
</evidence>
<dbReference type="InterPro" id="IPR020904">
    <property type="entry name" value="Sc_DH/Rdtase_CS"/>
</dbReference>
<evidence type="ECO:0000313" key="4">
    <source>
        <dbReference type="EMBL" id="GMR44652.1"/>
    </source>
</evidence>
<evidence type="ECO:0000313" key="5">
    <source>
        <dbReference type="Proteomes" id="UP001328107"/>
    </source>
</evidence>
<dbReference type="PROSITE" id="PS00061">
    <property type="entry name" value="ADH_SHORT"/>
    <property type="match status" value="1"/>
</dbReference>
<reference evidence="5" key="1">
    <citation type="submission" date="2022-10" db="EMBL/GenBank/DDBJ databases">
        <title>Genome assembly of Pristionchus species.</title>
        <authorList>
            <person name="Yoshida K."/>
            <person name="Sommer R.J."/>
        </authorList>
    </citation>
    <scope>NUCLEOTIDE SEQUENCE [LARGE SCALE GENOMIC DNA]</scope>
    <source>
        <strain evidence="5">RS5460</strain>
    </source>
</reference>
<name>A0AAN5HX94_9BILA</name>
<dbReference type="PANTHER" id="PTHR45024">
    <property type="entry name" value="DEHYDROGENASES, SHORT CHAIN"/>
    <property type="match status" value="1"/>
</dbReference>
<proteinExistence type="inferred from homology"/>
<dbReference type="InterPro" id="IPR002347">
    <property type="entry name" value="SDR_fam"/>
</dbReference>
<sequence>SIELCPAVNDLGGGGHGSAGSTSAADKVVAEIMSAGGEAAANYDSVEFGEKIVKTAIDKWGRIDILINNAGILRDISFINMKEQDWDLVFKVHMKGAYAVTKAAWPYMRKQKYGRVIVTSSNAAICGNFGQVNYSAAKHGLIGFSNSLAQEGAKYGILTNVLVPTALSRLTTDLLPEFAHNLLKPELLAPLVVYMVHENFQESGKVIEGAGCYYSTAEYFRNDGKVVPNATLEDIRDNWGDIASMEKKKPMGDAQAHIASLIEHATAKEHA</sequence>
<dbReference type="Pfam" id="PF00106">
    <property type="entry name" value="adh_short"/>
    <property type="match status" value="1"/>
</dbReference>
<dbReference type="Gene3D" id="3.40.50.720">
    <property type="entry name" value="NAD(P)-binding Rossmann-like Domain"/>
    <property type="match status" value="1"/>
</dbReference>
<keyword evidence="5" id="KW-1185">Reference proteome</keyword>
<dbReference type="GO" id="GO:0016491">
    <property type="term" value="F:oxidoreductase activity"/>
    <property type="evidence" value="ECO:0007669"/>
    <property type="project" value="UniProtKB-KW"/>
</dbReference>
<dbReference type="InterPro" id="IPR036291">
    <property type="entry name" value="NAD(P)-bd_dom_sf"/>
</dbReference>
<dbReference type="InterPro" id="IPR051687">
    <property type="entry name" value="Peroxisomal_Beta-Oxidation"/>
</dbReference>
<dbReference type="SUPFAM" id="SSF51735">
    <property type="entry name" value="NAD(P)-binding Rossmann-fold domains"/>
    <property type="match status" value="1"/>
</dbReference>
<evidence type="ECO:0000256" key="3">
    <source>
        <dbReference type="RuleBase" id="RU000363"/>
    </source>
</evidence>
<comment type="caution">
    <text evidence="4">The sequence shown here is derived from an EMBL/GenBank/DDBJ whole genome shotgun (WGS) entry which is preliminary data.</text>
</comment>
<evidence type="ECO:0008006" key="6">
    <source>
        <dbReference type="Google" id="ProtNLM"/>
    </source>
</evidence>
<dbReference type="Proteomes" id="UP001328107">
    <property type="component" value="Unassembled WGS sequence"/>
</dbReference>
<dbReference type="PRINTS" id="PR00081">
    <property type="entry name" value="GDHRDH"/>
</dbReference>
<dbReference type="PRINTS" id="PR00080">
    <property type="entry name" value="SDRFAMILY"/>
</dbReference>
<organism evidence="4 5">
    <name type="scientific">Pristionchus mayeri</name>
    <dbReference type="NCBI Taxonomy" id="1317129"/>
    <lineage>
        <taxon>Eukaryota</taxon>
        <taxon>Metazoa</taxon>
        <taxon>Ecdysozoa</taxon>
        <taxon>Nematoda</taxon>
        <taxon>Chromadorea</taxon>
        <taxon>Rhabditida</taxon>
        <taxon>Rhabditina</taxon>
        <taxon>Diplogasteromorpha</taxon>
        <taxon>Diplogasteroidea</taxon>
        <taxon>Neodiplogasteridae</taxon>
        <taxon>Pristionchus</taxon>
    </lineage>
</organism>
<evidence type="ECO:0000256" key="1">
    <source>
        <dbReference type="ARBA" id="ARBA00006484"/>
    </source>
</evidence>
<feature type="non-terminal residue" evidence="4">
    <location>
        <position position="1"/>
    </location>
</feature>
<protein>
    <recommendedName>
        <fullName evidence="6">Dehydrogenase</fullName>
    </recommendedName>
</protein>
<dbReference type="PANTHER" id="PTHR45024:SF2">
    <property type="entry name" value="SCP2 DOMAIN-CONTAINING PROTEIN"/>
    <property type="match status" value="1"/>
</dbReference>
<comment type="similarity">
    <text evidence="1 3">Belongs to the short-chain dehydrogenases/reductases (SDR) family.</text>
</comment>